<comment type="caution">
    <text evidence="8">The sequence shown here is derived from an EMBL/GenBank/DDBJ whole genome shotgun (WGS) entry which is preliminary data.</text>
</comment>
<evidence type="ECO:0000256" key="3">
    <source>
        <dbReference type="ARBA" id="ARBA00022759"/>
    </source>
</evidence>
<dbReference type="GO" id="GO:0016787">
    <property type="term" value="F:hydrolase activity"/>
    <property type="evidence" value="ECO:0007669"/>
    <property type="project" value="UniProtKB-KW"/>
</dbReference>
<keyword evidence="3" id="KW-0255">Endonuclease</keyword>
<name>A0A367CAL0_9ENTE</name>
<proteinExistence type="inferred from homology"/>
<organism evidence="8 9">
    <name type="scientific">Enterococcus durans</name>
    <dbReference type="NCBI Taxonomy" id="53345"/>
    <lineage>
        <taxon>Bacteria</taxon>
        <taxon>Bacillati</taxon>
        <taxon>Bacillota</taxon>
        <taxon>Bacilli</taxon>
        <taxon>Lactobacillales</taxon>
        <taxon>Enterococcaceae</taxon>
        <taxon>Enterococcus</taxon>
    </lineage>
</organism>
<evidence type="ECO:0000313" key="9">
    <source>
        <dbReference type="Proteomes" id="UP000252797"/>
    </source>
</evidence>
<dbReference type="NCBIfam" id="TIGR00255">
    <property type="entry name" value="YicC/YloC family endoribonuclease"/>
    <property type="match status" value="1"/>
</dbReference>
<dbReference type="STRING" id="53345.LIU_02180"/>
<dbReference type="Proteomes" id="UP000252797">
    <property type="component" value="Unassembled WGS sequence"/>
</dbReference>
<dbReference type="PANTHER" id="PTHR30636">
    <property type="entry name" value="UPF0701 PROTEIN YICC"/>
    <property type="match status" value="1"/>
</dbReference>
<comment type="cofactor">
    <cofactor evidence="1">
        <name>a divalent metal cation</name>
        <dbReference type="ChEBI" id="CHEBI:60240"/>
    </cofactor>
</comment>
<gene>
    <name evidence="8" type="ORF">EA71_02843</name>
</gene>
<dbReference type="Pfam" id="PF08340">
    <property type="entry name" value="YicC-like_C"/>
    <property type="match status" value="1"/>
</dbReference>
<evidence type="ECO:0000259" key="7">
    <source>
        <dbReference type="Pfam" id="PF08340"/>
    </source>
</evidence>
<evidence type="ECO:0000256" key="1">
    <source>
        <dbReference type="ARBA" id="ARBA00001968"/>
    </source>
</evidence>
<evidence type="ECO:0000256" key="4">
    <source>
        <dbReference type="ARBA" id="ARBA00022801"/>
    </source>
</evidence>
<dbReference type="AlphaFoldDB" id="A0A367CAL0"/>
<accession>A0A367CAL0</accession>
<sequence length="296" mass="34473">MKSMTGFGKAVRETKKYQIEIEIKSVNQRFLDIQIRSPKVLNFIENDIRQLIKQYLSRGRVEVFINLAYVGKNQKQLFIDWDLIDELVSKLKGGFEQRYGDQAHLEIGRLIERLAMNEDFVMVEEKTEDDLNELSELVIATATEALAEIEKSRQSEGLALTSVLQQNSEEFKQTLANLTRFFSLYEQEYQEKYQKKLEEFLGTVVDEQRLLTELAILLERGDIHEELDRLVIHIQKLDSLVAATYPVGRELDFLIQEMNREVNTIGSKSNVIEIKTQVVQLKTTLEKIREQIQNIE</sequence>
<dbReference type="InterPro" id="IPR013551">
    <property type="entry name" value="YicC-like_C"/>
</dbReference>
<comment type="similarity">
    <text evidence="5">Belongs to the YicC/YloC family.</text>
</comment>
<dbReference type="Pfam" id="PF03755">
    <property type="entry name" value="YicC-like_N"/>
    <property type="match status" value="1"/>
</dbReference>
<evidence type="ECO:0000256" key="2">
    <source>
        <dbReference type="ARBA" id="ARBA00022722"/>
    </source>
</evidence>
<dbReference type="GO" id="GO:0004521">
    <property type="term" value="F:RNA endonuclease activity"/>
    <property type="evidence" value="ECO:0007669"/>
    <property type="project" value="InterPro"/>
</dbReference>
<dbReference type="GeneID" id="56742558"/>
<feature type="domain" description="Endoribonuclease YicC-like N-terminal" evidence="6">
    <location>
        <begin position="1"/>
        <end position="161"/>
    </location>
</feature>
<dbReference type="EMBL" id="LEPB01000007">
    <property type="protein sequence ID" value="RCA09526.1"/>
    <property type="molecule type" value="Genomic_DNA"/>
</dbReference>
<dbReference type="RefSeq" id="WP_081135025.1">
    <property type="nucleotide sequence ID" value="NZ_CP022930.1"/>
</dbReference>
<keyword evidence="2" id="KW-0540">Nuclease</keyword>
<dbReference type="PANTHER" id="PTHR30636:SF3">
    <property type="entry name" value="UPF0701 PROTEIN YICC"/>
    <property type="match status" value="1"/>
</dbReference>
<evidence type="ECO:0000256" key="5">
    <source>
        <dbReference type="ARBA" id="ARBA00035648"/>
    </source>
</evidence>
<dbReference type="InterPro" id="IPR013527">
    <property type="entry name" value="YicC-like_N"/>
</dbReference>
<feature type="domain" description="Endoribonuclease YicC-like C-terminal" evidence="7">
    <location>
        <begin position="185"/>
        <end position="296"/>
    </location>
</feature>
<evidence type="ECO:0000313" key="8">
    <source>
        <dbReference type="EMBL" id="RCA09526.1"/>
    </source>
</evidence>
<evidence type="ECO:0008006" key="10">
    <source>
        <dbReference type="Google" id="ProtNLM"/>
    </source>
</evidence>
<protein>
    <recommendedName>
        <fullName evidence="10">YicC family protein</fullName>
    </recommendedName>
</protein>
<evidence type="ECO:0000259" key="6">
    <source>
        <dbReference type="Pfam" id="PF03755"/>
    </source>
</evidence>
<reference evidence="8 9" key="1">
    <citation type="submission" date="2015-06" db="EMBL/GenBank/DDBJ databases">
        <title>The Genome Sequence of Enterococcus durans 4EA1.</title>
        <authorList>
            <consortium name="The Broad Institute Genomics Platform"/>
            <consortium name="The Broad Institute Genome Sequencing Center for Infectious Disease"/>
            <person name="Earl A.M."/>
            <person name="Van Tyne D."/>
            <person name="Lebreton F."/>
            <person name="Saavedra J.T."/>
            <person name="Gilmore M.S."/>
            <person name="Manson Mcguire A."/>
            <person name="Clock S."/>
            <person name="Crupain M."/>
            <person name="Rangan U."/>
            <person name="Young S."/>
            <person name="Abouelleil A."/>
            <person name="Cao P."/>
            <person name="Chapman S.B."/>
            <person name="Griggs A."/>
            <person name="Priest M."/>
            <person name="Shea T."/>
            <person name="Wortman J."/>
            <person name="Nusbaum C."/>
            <person name="Birren B."/>
        </authorList>
    </citation>
    <scope>NUCLEOTIDE SEQUENCE [LARGE SCALE GENOMIC DNA]</scope>
    <source>
        <strain evidence="8 9">4EA1</strain>
    </source>
</reference>
<keyword evidence="4" id="KW-0378">Hydrolase</keyword>
<dbReference type="InterPro" id="IPR005229">
    <property type="entry name" value="YicC/YloC-like"/>
</dbReference>